<name>A0ABM0JRL7_APLCA</name>
<keyword evidence="3 7" id="KW-0812">Transmembrane</keyword>
<comment type="subcellular location">
    <subcellularLocation>
        <location evidence="1">Membrane</location>
        <topology evidence="1">Multi-pass membrane protein</topology>
    </subcellularLocation>
</comment>
<dbReference type="InterPro" id="IPR018908">
    <property type="entry name" value="TMEM234"/>
</dbReference>
<reference evidence="7" key="1">
    <citation type="submission" date="2025-08" db="UniProtKB">
        <authorList>
            <consortium name="RefSeq"/>
        </authorList>
    </citation>
    <scope>IDENTIFICATION</scope>
</reference>
<evidence type="ECO:0000256" key="4">
    <source>
        <dbReference type="ARBA" id="ARBA00022989"/>
    </source>
</evidence>
<dbReference type="Proteomes" id="UP000694888">
    <property type="component" value="Unplaced"/>
</dbReference>
<evidence type="ECO:0000256" key="3">
    <source>
        <dbReference type="ARBA" id="ARBA00022692"/>
    </source>
</evidence>
<gene>
    <name evidence="7" type="primary">LOC101858497</name>
</gene>
<keyword evidence="6" id="KW-1185">Reference proteome</keyword>
<organism evidence="6 7">
    <name type="scientific">Aplysia californica</name>
    <name type="common">California sea hare</name>
    <dbReference type="NCBI Taxonomy" id="6500"/>
    <lineage>
        <taxon>Eukaryota</taxon>
        <taxon>Metazoa</taxon>
        <taxon>Spiralia</taxon>
        <taxon>Lophotrochozoa</taxon>
        <taxon>Mollusca</taxon>
        <taxon>Gastropoda</taxon>
        <taxon>Heterobranchia</taxon>
        <taxon>Euthyneura</taxon>
        <taxon>Tectipleura</taxon>
        <taxon>Aplysiida</taxon>
        <taxon>Aplysioidea</taxon>
        <taxon>Aplysiidae</taxon>
        <taxon>Aplysia</taxon>
    </lineage>
</organism>
<comment type="similarity">
    <text evidence="2">Belongs to the TMEM234 family.</text>
</comment>
<evidence type="ECO:0000256" key="5">
    <source>
        <dbReference type="ARBA" id="ARBA00023136"/>
    </source>
</evidence>
<sequence>MMSGLASAAWLTTVAFLWGATNPLLKRNSKGVEKIQKNGKISQFIAEFKFLFLNWKYLLSFLLNQSGSVVYYITLASADLTLAVPITNSLTFIFTALSSQVLGEKNLNWETLCGMVLVVAGVLLCVLSKTELEEQTSHTAEL</sequence>
<dbReference type="PANTHER" id="PTHR28668:SF1">
    <property type="entry name" value="TRANSMEMBRANE PROTEIN 234"/>
    <property type="match status" value="1"/>
</dbReference>
<dbReference type="Pfam" id="PF10639">
    <property type="entry name" value="TMEM234"/>
    <property type="match status" value="1"/>
</dbReference>
<proteinExistence type="inferred from homology"/>
<protein>
    <submittedName>
        <fullName evidence="7">Transmembrane protein 234 homolog</fullName>
    </submittedName>
</protein>
<dbReference type="PANTHER" id="PTHR28668">
    <property type="entry name" value="TRANSMEMBRANE PROTEIN 234"/>
    <property type="match status" value="1"/>
</dbReference>
<evidence type="ECO:0000256" key="2">
    <source>
        <dbReference type="ARBA" id="ARBA00005977"/>
    </source>
</evidence>
<accession>A0ABM0JRL7</accession>
<dbReference type="SUPFAM" id="SSF103481">
    <property type="entry name" value="Multidrug resistance efflux transporter EmrE"/>
    <property type="match status" value="1"/>
</dbReference>
<dbReference type="InterPro" id="IPR037185">
    <property type="entry name" value="EmrE-like"/>
</dbReference>
<dbReference type="RefSeq" id="XP_005099930.1">
    <property type="nucleotide sequence ID" value="XM_005099873.3"/>
</dbReference>
<keyword evidence="5" id="KW-0472">Membrane</keyword>
<dbReference type="Gene3D" id="1.10.3730.20">
    <property type="match status" value="1"/>
</dbReference>
<evidence type="ECO:0000313" key="6">
    <source>
        <dbReference type="Proteomes" id="UP000694888"/>
    </source>
</evidence>
<keyword evidence="4" id="KW-1133">Transmembrane helix</keyword>
<evidence type="ECO:0000313" key="7">
    <source>
        <dbReference type="RefSeq" id="XP_005099930.1"/>
    </source>
</evidence>
<dbReference type="GeneID" id="101858497"/>
<evidence type="ECO:0000256" key="1">
    <source>
        <dbReference type="ARBA" id="ARBA00004141"/>
    </source>
</evidence>